<feature type="compositionally biased region" description="Basic and acidic residues" evidence="2">
    <location>
        <begin position="712"/>
        <end position="724"/>
    </location>
</feature>
<dbReference type="InterPro" id="IPR015943">
    <property type="entry name" value="WD40/YVTN_repeat-like_dom_sf"/>
</dbReference>
<keyword evidence="1" id="KW-0853">WD repeat</keyword>
<name>A0AAJ0G9Q6_9PEZI</name>
<dbReference type="InterPro" id="IPR001005">
    <property type="entry name" value="SANT/Myb"/>
</dbReference>
<feature type="compositionally biased region" description="Polar residues" evidence="2">
    <location>
        <begin position="58"/>
        <end position="67"/>
    </location>
</feature>
<feature type="compositionally biased region" description="Basic and acidic residues" evidence="2">
    <location>
        <begin position="32"/>
        <end position="53"/>
    </location>
</feature>
<dbReference type="InterPro" id="IPR001680">
    <property type="entry name" value="WD40_rpt"/>
</dbReference>
<dbReference type="EMBL" id="JAWDJX010000039">
    <property type="protein sequence ID" value="KAK3049557.1"/>
    <property type="molecule type" value="Genomic_DNA"/>
</dbReference>
<dbReference type="SMART" id="SM00717">
    <property type="entry name" value="SANT"/>
    <property type="match status" value="1"/>
</dbReference>
<protein>
    <recommendedName>
        <fullName evidence="3">Myb-like domain-containing protein</fullName>
    </recommendedName>
</protein>
<feature type="region of interest" description="Disordered" evidence="2">
    <location>
        <begin position="558"/>
        <end position="601"/>
    </location>
</feature>
<dbReference type="PROSITE" id="PS50082">
    <property type="entry name" value="WD_REPEATS_2"/>
    <property type="match status" value="1"/>
</dbReference>
<feature type="region of interest" description="Disordered" evidence="2">
    <location>
        <begin position="627"/>
        <end position="670"/>
    </location>
</feature>
<evidence type="ECO:0000256" key="2">
    <source>
        <dbReference type="SAM" id="MobiDB-lite"/>
    </source>
</evidence>
<evidence type="ECO:0000256" key="1">
    <source>
        <dbReference type="PROSITE-ProRule" id="PRU00221"/>
    </source>
</evidence>
<evidence type="ECO:0000313" key="4">
    <source>
        <dbReference type="EMBL" id="KAK3049557.1"/>
    </source>
</evidence>
<comment type="caution">
    <text evidence="4">The sequence shown here is derived from an EMBL/GenBank/DDBJ whole genome shotgun (WGS) entry which is preliminary data.</text>
</comment>
<dbReference type="InterPro" id="IPR055499">
    <property type="entry name" value="DUF7071"/>
</dbReference>
<gene>
    <name evidence="4" type="ORF">LTR09_009225</name>
</gene>
<feature type="compositionally biased region" description="Low complexity" evidence="2">
    <location>
        <begin position="136"/>
        <end position="148"/>
    </location>
</feature>
<dbReference type="InterPro" id="IPR036322">
    <property type="entry name" value="WD40_repeat_dom_sf"/>
</dbReference>
<proteinExistence type="predicted"/>
<dbReference type="SUPFAM" id="SSF50978">
    <property type="entry name" value="WD40 repeat-like"/>
    <property type="match status" value="1"/>
</dbReference>
<feature type="region of interest" description="Disordered" evidence="2">
    <location>
        <begin position="786"/>
        <end position="816"/>
    </location>
</feature>
<feature type="region of interest" description="Disordered" evidence="2">
    <location>
        <begin position="986"/>
        <end position="1007"/>
    </location>
</feature>
<feature type="region of interest" description="Disordered" evidence="2">
    <location>
        <begin position="1"/>
        <end position="498"/>
    </location>
</feature>
<feature type="compositionally biased region" description="Low complexity" evidence="2">
    <location>
        <begin position="112"/>
        <end position="126"/>
    </location>
</feature>
<feature type="compositionally biased region" description="Polar residues" evidence="2">
    <location>
        <begin position="583"/>
        <end position="595"/>
    </location>
</feature>
<feature type="compositionally biased region" description="Basic and acidic residues" evidence="2">
    <location>
        <begin position="74"/>
        <end position="87"/>
    </location>
</feature>
<dbReference type="InterPro" id="IPR009057">
    <property type="entry name" value="Homeodomain-like_sf"/>
</dbReference>
<feature type="compositionally biased region" description="Low complexity" evidence="2">
    <location>
        <begin position="19"/>
        <end position="28"/>
    </location>
</feature>
<feature type="repeat" description="WD" evidence="1">
    <location>
        <begin position="1453"/>
        <end position="1485"/>
    </location>
</feature>
<feature type="compositionally biased region" description="Polar residues" evidence="2">
    <location>
        <begin position="365"/>
        <end position="384"/>
    </location>
</feature>
<keyword evidence="5" id="KW-1185">Reference proteome</keyword>
<accession>A0AAJ0G9Q6</accession>
<feature type="region of interest" description="Disordered" evidence="2">
    <location>
        <begin position="1619"/>
        <end position="1648"/>
    </location>
</feature>
<evidence type="ECO:0000259" key="3">
    <source>
        <dbReference type="SMART" id="SM00717"/>
    </source>
</evidence>
<feature type="compositionally biased region" description="Low complexity" evidence="2">
    <location>
        <begin position="188"/>
        <end position="197"/>
    </location>
</feature>
<dbReference type="Proteomes" id="UP001271007">
    <property type="component" value="Unassembled WGS sequence"/>
</dbReference>
<feature type="compositionally biased region" description="Polar residues" evidence="2">
    <location>
        <begin position="283"/>
        <end position="296"/>
    </location>
</feature>
<sequence length="1874" mass="201471">MAAEIIDLTSSPEPDESPAKAAASALKSFQPRVEKQLRKQDAAKAARRRDSREAFPSQAGTGSSARGNLQDVRPSLKEGNSGRKDKATGSTDVTSIADRRKELQNQTRGQNSPSDGPRRSSSSGQQVNYEVPTSFRTTPGGPRTNGTNGLKGVKHRHVSGLVQASSARAPDAQQPSFGLRTNGKEEQQQQQFLHQPQPASLRKGPSSSFNAAQYSERPATDLRAIDTGKGPTFPTAESPHKLKRGLASPPRTSLAHRADAFENDINPRSPKRPRLQDAASPPSVDNTTPRRSSTTFHAPHPKSTPPAPVESPEFRRPSALAWDNDPDSPLRRTNLGPSPQRPPISGHGVGSPSPAPPATKATSSQRVASPAQPTKVQSPPSATRQPIFRPLPSLQTDAAKPGSTAPTVSKASSPQLSSAVQAVAKQKLPQAPIFKAASPRQPSMPAADTSPKSPTTAFSKDTALRRSPGATDRADVRPPLPATAKDSPTQPSTSLASHAQVNPLAHEVLGLLVDCPTAKAVLRAKPDISRGKLMSLRHILLEDPSTRNDIKAIHAKLQARPAPAPAPVPAPTPAPPSHAHFTGQDSVTPSQQAPLRTSDPIAMDGTLSTVLALVTPAEVKTIVAAPASSVAAKPHSRKGSALSSSPQAPARTMQESQAPSPAPPQVPSVPIETDATVLSSQPPAVLARSDGPELSVTATANDISREVPSAPADDKQHVQFDTRDATVPAARPRSRKGKTKRLSAAASLALQMNASTESTDEDDAAKAKQIYNSFLPVHKSKLETLDSLNTPRPVTSDSLSTPNALSSGNSSDDASKRPLQLRANAYGSSTGVTVAASPFSSNMQDQLYAKAILEAQALSRMAIKQNELPGQSVSPPPLQRPATSQAALPSGKPTRPPPNAVLPLARPTSTGDAMTSVHGTPYTPEQDALIVRLREDQNLPWEVIVRHLNGRSSGSIQVRYYTKLKNRTGPDLAVAQRQLIRASEIGVDTADESESGRPKRRKRNNESSALDGFISWADVKKQRLVMMSQEEEAASAGSPQLVTQDKIVPQYAGERAYPKSVSRIMRQRELGSNSGRGWAPSSRAIADELKNHVFDDVGPRKFFKGTSSDVTCLAWAADGRHFAAGSIAITDEQSMQYNKPNNLLLGDHQLSLLAELADHHLPRPRIEDTGNANGLSSMRQTQDPRLFMTVASVQFSPDGQTLYSAGSDCKVRAYGFDEGVDRASCKYELEHSASLDLLSLSNHGIVATASHQSKDGCIGVYDGQMRSLSLSPSRQDTQVERAIFPSALRWGTAARHSNLLLAGFSIDSIDEERDMAGETCLWDLATESRIEVHAVTRNVFDVAWNPLASSASQSFAVASTPGGLSKVSRRTRSVVQCFAPRQNRAYRVLELECPAFDINDVVYCPYDDNLIAVGATDGKVYLWDQRYADAGHQPLHVLSHDASISVLDQDRDLEVADTGIRFLSWGATSSRLYSGSSDGVVKIWNPYMSSANAYVKDVATFTSAVMSGAFSPDYRELLIGEDQGQINLLSIGYGEKTVRSMERFDFHPAPARRTESSRPEGHAAADELLNTGQVVKKRMGALPVSQIVQGPNYKGPYLAPFEAELDDAESALQIARDTQHDAHARAAMDPREDSDSERATRGADKKVNEAHERMVNLQRRTADAAALEPKAVETQLAFRDARKARKIMVDSLPERVKHKRCKHDCNYLPIYTDEDGMPDSERSRDRIPTALWRADNLDIANATPGDLVEAGLTSKCMTCRGPASKPKKGKLAKCQDCTRKANGYTASCDICASPIRPPTEQCGKPTIIARDASCITCDSCDRTWKVGALGYELVRKAGGTGDAGELALNVGVVGEDEKHHFGLHAIEHYASKWQ</sequence>
<reference evidence="4" key="1">
    <citation type="submission" date="2023-04" db="EMBL/GenBank/DDBJ databases">
        <title>Black Yeasts Isolated from many extreme environments.</title>
        <authorList>
            <person name="Coleine C."/>
            <person name="Stajich J.E."/>
            <person name="Selbmann L."/>
        </authorList>
    </citation>
    <scope>NUCLEOTIDE SEQUENCE</scope>
    <source>
        <strain evidence="4">CCFEE 5312</strain>
    </source>
</reference>
<dbReference type="CDD" id="cd00167">
    <property type="entry name" value="SANT"/>
    <property type="match status" value="1"/>
</dbReference>
<feature type="compositionally biased region" description="Polar residues" evidence="2">
    <location>
        <begin position="450"/>
        <end position="459"/>
    </location>
</feature>
<dbReference type="Pfam" id="PF00400">
    <property type="entry name" value="WD40"/>
    <property type="match status" value="4"/>
</dbReference>
<evidence type="ECO:0000313" key="5">
    <source>
        <dbReference type="Proteomes" id="UP001271007"/>
    </source>
</evidence>
<feature type="compositionally biased region" description="Polar residues" evidence="2">
    <location>
        <begin position="486"/>
        <end position="498"/>
    </location>
</feature>
<dbReference type="PANTHER" id="PTHR24216:SF65">
    <property type="entry name" value="PAXILLIN-LIKE PROTEIN 1"/>
    <property type="match status" value="1"/>
</dbReference>
<dbReference type="SMART" id="SM00320">
    <property type="entry name" value="WD40"/>
    <property type="match status" value="6"/>
</dbReference>
<feature type="compositionally biased region" description="Polar residues" evidence="2">
    <location>
        <begin position="404"/>
        <end position="420"/>
    </location>
</feature>
<feature type="compositionally biased region" description="Polar residues" evidence="2">
    <location>
        <begin position="786"/>
        <end position="812"/>
    </location>
</feature>
<dbReference type="PANTHER" id="PTHR24216">
    <property type="entry name" value="PAXILLIN-RELATED"/>
    <property type="match status" value="1"/>
</dbReference>
<organism evidence="4 5">
    <name type="scientific">Extremus antarcticus</name>
    <dbReference type="NCBI Taxonomy" id="702011"/>
    <lineage>
        <taxon>Eukaryota</taxon>
        <taxon>Fungi</taxon>
        <taxon>Dikarya</taxon>
        <taxon>Ascomycota</taxon>
        <taxon>Pezizomycotina</taxon>
        <taxon>Dothideomycetes</taxon>
        <taxon>Dothideomycetidae</taxon>
        <taxon>Mycosphaerellales</taxon>
        <taxon>Extremaceae</taxon>
        <taxon>Extremus</taxon>
    </lineage>
</organism>
<feature type="compositionally biased region" description="Basic residues" evidence="2">
    <location>
        <begin position="732"/>
        <end position="741"/>
    </location>
</feature>
<dbReference type="SUPFAM" id="SSF46689">
    <property type="entry name" value="Homeodomain-like"/>
    <property type="match status" value="1"/>
</dbReference>
<feature type="region of interest" description="Disordered" evidence="2">
    <location>
        <begin position="868"/>
        <end position="902"/>
    </location>
</feature>
<feature type="domain" description="Myb-like" evidence="3">
    <location>
        <begin position="918"/>
        <end position="966"/>
    </location>
</feature>
<feature type="compositionally biased region" description="Pro residues" evidence="2">
    <location>
        <begin position="562"/>
        <end position="576"/>
    </location>
</feature>
<dbReference type="Pfam" id="PF23257">
    <property type="entry name" value="DUF7071"/>
    <property type="match status" value="1"/>
</dbReference>
<dbReference type="Gene3D" id="2.130.10.10">
    <property type="entry name" value="YVTN repeat-like/Quinoprotein amine dehydrogenase"/>
    <property type="match status" value="1"/>
</dbReference>
<feature type="region of interest" description="Disordered" evidence="2">
    <location>
        <begin position="703"/>
        <end position="741"/>
    </location>
</feature>